<accession>A0ABD1X2Q9</accession>
<dbReference type="PANTHER" id="PTHR34371">
    <property type="entry name" value="OS01G0551000 PROTEIN"/>
    <property type="match status" value="1"/>
</dbReference>
<sequence>MDSTPKLSLSKLPCKPRELLEMQTPPLQSSVSIPFHWEEAPGKPRITTAATIPPPNNKTACRCLDLPPRLLNDAAKITNIPSPTTVLDGPYMGRSLSRTFSFSFRKVSHTSLEEKSKKRGNVGTERSSFDSWRWGSFGEDTKVARDSFVFSLSVNDSCKSDTSVKMTRTRRRFVFLSFSGKNSIWFFKSSKTIAFRTLEEVNRELCLNWLPSSPHLTKFFAHKSAYGQEISVLKGQEIRKHRNLETDNNSTELSLLTFIELELSEITLLKISLLKRCRVGISF</sequence>
<proteinExistence type="predicted"/>
<evidence type="ECO:0000313" key="2">
    <source>
        <dbReference type="Proteomes" id="UP001604277"/>
    </source>
</evidence>
<dbReference type="EMBL" id="JBFOLJ010000001">
    <property type="protein sequence ID" value="KAL2556258.1"/>
    <property type="molecule type" value="Genomic_DNA"/>
</dbReference>
<dbReference type="PANTHER" id="PTHR34371:SF6">
    <property type="entry name" value="MEMBRANE-ASSOCIATED KINASE REGULATOR 6"/>
    <property type="match status" value="1"/>
</dbReference>
<gene>
    <name evidence="1" type="ORF">Fot_00997</name>
</gene>
<reference evidence="2" key="1">
    <citation type="submission" date="2024-07" db="EMBL/GenBank/DDBJ databases">
        <title>Two chromosome-level genome assemblies of Korean endemic species Abeliophyllum distichum and Forsythia ovata (Oleaceae).</title>
        <authorList>
            <person name="Jang H."/>
        </authorList>
    </citation>
    <scope>NUCLEOTIDE SEQUENCE [LARGE SCALE GENOMIC DNA]</scope>
</reference>
<protein>
    <submittedName>
        <fullName evidence="1">Uncharacterized protein</fullName>
    </submittedName>
</protein>
<comment type="caution">
    <text evidence="1">The sequence shown here is derived from an EMBL/GenBank/DDBJ whole genome shotgun (WGS) entry which is preliminary data.</text>
</comment>
<keyword evidence="2" id="KW-1185">Reference proteome</keyword>
<name>A0ABD1X2Q9_9LAMI</name>
<dbReference type="Proteomes" id="UP001604277">
    <property type="component" value="Unassembled WGS sequence"/>
</dbReference>
<dbReference type="AlphaFoldDB" id="A0ABD1X2Q9"/>
<evidence type="ECO:0000313" key="1">
    <source>
        <dbReference type="EMBL" id="KAL2556258.1"/>
    </source>
</evidence>
<organism evidence="1 2">
    <name type="scientific">Forsythia ovata</name>
    <dbReference type="NCBI Taxonomy" id="205694"/>
    <lineage>
        <taxon>Eukaryota</taxon>
        <taxon>Viridiplantae</taxon>
        <taxon>Streptophyta</taxon>
        <taxon>Embryophyta</taxon>
        <taxon>Tracheophyta</taxon>
        <taxon>Spermatophyta</taxon>
        <taxon>Magnoliopsida</taxon>
        <taxon>eudicotyledons</taxon>
        <taxon>Gunneridae</taxon>
        <taxon>Pentapetalae</taxon>
        <taxon>asterids</taxon>
        <taxon>lamiids</taxon>
        <taxon>Lamiales</taxon>
        <taxon>Oleaceae</taxon>
        <taxon>Forsythieae</taxon>
        <taxon>Forsythia</taxon>
    </lineage>
</organism>